<dbReference type="EMBL" id="CADCWJ010000316">
    <property type="protein sequence ID" value="CAA9558732.1"/>
    <property type="molecule type" value="Genomic_DNA"/>
</dbReference>
<proteinExistence type="predicted"/>
<accession>A0A6J4UUG0</accession>
<sequence>GRDRPAPAAGARFHPGQEAANGQLGEHRTGVRPPCIANRQEDRM</sequence>
<protein>
    <submittedName>
        <fullName evidence="2">Uncharacterized protein</fullName>
    </submittedName>
</protein>
<feature type="region of interest" description="Disordered" evidence="1">
    <location>
        <begin position="1"/>
        <end position="44"/>
    </location>
</feature>
<evidence type="ECO:0000256" key="1">
    <source>
        <dbReference type="SAM" id="MobiDB-lite"/>
    </source>
</evidence>
<feature type="non-terminal residue" evidence="2">
    <location>
        <position position="44"/>
    </location>
</feature>
<evidence type="ECO:0000313" key="2">
    <source>
        <dbReference type="EMBL" id="CAA9558732.1"/>
    </source>
</evidence>
<dbReference type="AlphaFoldDB" id="A0A6J4UUG0"/>
<feature type="non-terminal residue" evidence="2">
    <location>
        <position position="1"/>
    </location>
</feature>
<feature type="compositionally biased region" description="Low complexity" evidence="1">
    <location>
        <begin position="1"/>
        <end position="12"/>
    </location>
</feature>
<gene>
    <name evidence="2" type="ORF">AVDCRST_MAG87-1406</name>
</gene>
<name>A0A6J4UUG0_9BACT</name>
<reference evidence="2" key="1">
    <citation type="submission" date="2020-02" db="EMBL/GenBank/DDBJ databases">
        <authorList>
            <person name="Meier V. D."/>
        </authorList>
    </citation>
    <scope>NUCLEOTIDE SEQUENCE</scope>
    <source>
        <strain evidence="2">AVDCRST_MAG87</strain>
    </source>
</reference>
<organism evidence="2">
    <name type="scientific">uncultured Thermomicrobiales bacterium</name>
    <dbReference type="NCBI Taxonomy" id="1645740"/>
    <lineage>
        <taxon>Bacteria</taxon>
        <taxon>Pseudomonadati</taxon>
        <taxon>Thermomicrobiota</taxon>
        <taxon>Thermomicrobia</taxon>
        <taxon>Thermomicrobiales</taxon>
        <taxon>environmental samples</taxon>
    </lineage>
</organism>